<protein>
    <submittedName>
        <fullName evidence="2">Uncharacterized protein</fullName>
    </submittedName>
</protein>
<reference evidence="2" key="2">
    <citation type="submission" date="2022-06" db="UniProtKB">
        <authorList>
            <consortium name="EnsemblMetazoa"/>
        </authorList>
    </citation>
    <scope>IDENTIFICATION</scope>
    <source>
        <strain evidence="2">DF5081</strain>
    </source>
</reference>
<evidence type="ECO:0000313" key="2">
    <source>
        <dbReference type="EnsemblMetazoa" id="CJA34030.1"/>
    </source>
</evidence>
<dbReference type="Proteomes" id="UP000005237">
    <property type="component" value="Unassembled WGS sequence"/>
</dbReference>
<dbReference type="AlphaFoldDB" id="A0A8R1EFV7"/>
<evidence type="ECO:0000313" key="3">
    <source>
        <dbReference type="Proteomes" id="UP000005237"/>
    </source>
</evidence>
<feature type="compositionally biased region" description="Low complexity" evidence="1">
    <location>
        <begin position="55"/>
        <end position="69"/>
    </location>
</feature>
<accession>A0A8R1EFV7</accession>
<organism evidence="2 3">
    <name type="scientific">Caenorhabditis japonica</name>
    <dbReference type="NCBI Taxonomy" id="281687"/>
    <lineage>
        <taxon>Eukaryota</taxon>
        <taxon>Metazoa</taxon>
        <taxon>Ecdysozoa</taxon>
        <taxon>Nematoda</taxon>
        <taxon>Chromadorea</taxon>
        <taxon>Rhabditida</taxon>
        <taxon>Rhabditina</taxon>
        <taxon>Rhabditomorpha</taxon>
        <taxon>Rhabditoidea</taxon>
        <taxon>Rhabditidae</taxon>
        <taxon>Peloderinae</taxon>
        <taxon>Caenorhabditis</taxon>
    </lineage>
</organism>
<proteinExistence type="predicted"/>
<feature type="region of interest" description="Disordered" evidence="1">
    <location>
        <begin position="48"/>
        <end position="112"/>
    </location>
</feature>
<dbReference type="EnsemblMetazoa" id="CJA34030.1">
    <property type="protein sequence ID" value="CJA34030.1"/>
    <property type="gene ID" value="WBGene00209877"/>
</dbReference>
<sequence length="112" mass="11476">MHSPTHSNRLPAQYERLNVPHLAAGIVNDGYESSNPSLNMSRSWTGLSAEVNQNPGGAMPGAGPLPHHANSMGHLRVPGAGGPLTRANRKSSGGGGAASAAAASYRNRVSQV</sequence>
<evidence type="ECO:0000256" key="1">
    <source>
        <dbReference type="SAM" id="MobiDB-lite"/>
    </source>
</evidence>
<reference evidence="3" key="1">
    <citation type="submission" date="2010-08" db="EMBL/GenBank/DDBJ databases">
        <authorList>
            <consortium name="Caenorhabditis japonica Sequencing Consortium"/>
            <person name="Wilson R.K."/>
        </authorList>
    </citation>
    <scope>NUCLEOTIDE SEQUENCE [LARGE SCALE GENOMIC DNA]</scope>
    <source>
        <strain evidence="3">DF5081</strain>
    </source>
</reference>
<name>A0A8R1EFV7_CAEJA</name>
<keyword evidence="3" id="KW-1185">Reference proteome</keyword>